<evidence type="ECO:0000259" key="18">
    <source>
        <dbReference type="PROSITE" id="PS51093"/>
    </source>
</evidence>
<keyword evidence="6" id="KW-0598">Phosphotransferase system</keyword>
<feature type="transmembrane region" description="Helical" evidence="17">
    <location>
        <begin position="424"/>
        <end position="446"/>
    </location>
</feature>
<comment type="function">
    <text evidence="12">The phosphoenolpyruvate-dependent sugar phosphotransferase system (sugar PTS), a major carbohydrate active transport system, catalyzes the phosphorylation of incoming sugar substrates concomitantly with their translocation across the cell membrane. This system is involved in sucrose transport.</text>
</comment>
<dbReference type="PROSITE" id="PS51098">
    <property type="entry name" value="PTS_EIIB_TYPE_1"/>
    <property type="match status" value="1"/>
</dbReference>
<dbReference type="Pfam" id="PF00358">
    <property type="entry name" value="PTS_EIIA_1"/>
    <property type="match status" value="1"/>
</dbReference>
<evidence type="ECO:0000256" key="16">
    <source>
        <dbReference type="PROSITE-ProRule" id="PRU00421"/>
    </source>
</evidence>
<dbReference type="InterPro" id="IPR011055">
    <property type="entry name" value="Dup_hybrid_motif"/>
</dbReference>
<dbReference type="InterPro" id="IPR003352">
    <property type="entry name" value="PTS_EIIC"/>
</dbReference>
<sequence>MKKYQELAENIIGNIGGLDNIESVTNCMTRLRFVLKDNKKVNEDDLKATPGVQGTAFKGGQYQVIIGTDVANVTEEINKMGKFTPTDDQSNNHNDERVINRVLGAITSIFQPIIPAICGAGMLKAVLALLVFLNVLNVEAQTYQLLALLADSAFYFLPIMLAVTSAQYFKANPFYAAVLGAMLIHPTFAAMVASGEPISFAGISVRAVSYGSAVVPPILIIWAMAHIERLAKKISPDPVKIFLVPLLVFLVTAPLAWSIIGPLGALVGDVLLVVFEFFNNQARWVLPVLMGAFTPFFVMTGMHYSFMPVQLAQYATLGYGTLLGPGMLASNIAQSGASLAVALKTKDKTMKQTAFSASTTALFGITEPALYGVTMKLRTPLWVVIASGGVAGLWAGLTNMRTYASATAGILALPVYLTDDISNIINAVICIVIAFAMSFVLTMFFVNAEGKEKMIPAEQNEPAISISSNDSVQPLRTPLKIISPLVGARIAASDIPDSVFANEIMGRTIAINPEVGQVIAPFDGEVVTIFPTGHAIGIKNEQGVELLVHIGIDTVELDGEGYTAYVKAGDTFKQGDVLVQFDQEFIQGKGYSTITPVVVTNTADFTDVIVHQENEHVKQGDLLLSIFQ</sequence>
<evidence type="ECO:0000256" key="15">
    <source>
        <dbReference type="ARBA" id="ARBA00081008"/>
    </source>
</evidence>
<feature type="transmembrane region" description="Helical" evidence="17">
    <location>
        <begin position="312"/>
        <end position="333"/>
    </location>
</feature>
<feature type="transmembrane region" description="Helical" evidence="17">
    <location>
        <begin position="145"/>
        <end position="168"/>
    </location>
</feature>
<dbReference type="FunFam" id="2.70.70.10:FF:000001">
    <property type="entry name" value="PTS system glucose-specific IIA component"/>
    <property type="match status" value="1"/>
</dbReference>
<dbReference type="NCBIfam" id="TIGR00830">
    <property type="entry name" value="PTBA"/>
    <property type="match status" value="1"/>
</dbReference>
<keyword evidence="7 17" id="KW-0812">Transmembrane</keyword>
<dbReference type="STRING" id="1834191.A5886_001004"/>
<evidence type="ECO:0000256" key="7">
    <source>
        <dbReference type="ARBA" id="ARBA00022692"/>
    </source>
</evidence>
<feature type="domain" description="PTS EIIA type-1" evidence="18">
    <location>
        <begin position="497"/>
        <end position="601"/>
    </location>
</feature>
<protein>
    <recommendedName>
        <fullName evidence="14">PTS system sucrose-specific EIIBCA component</fullName>
        <ecNumber evidence="11">2.7.1.211</ecNumber>
    </recommendedName>
    <alternativeName>
        <fullName evidence="15">EIIBCA-Scr</fullName>
    </alternativeName>
</protein>
<dbReference type="PROSITE" id="PS01035">
    <property type="entry name" value="PTS_EIIB_TYPE_1_CYS"/>
    <property type="match status" value="1"/>
</dbReference>
<dbReference type="PANTHER" id="PTHR30175">
    <property type="entry name" value="PHOSPHOTRANSFERASE SYSTEM TRANSPORT PROTEIN"/>
    <property type="match status" value="1"/>
</dbReference>
<evidence type="ECO:0000313" key="22">
    <source>
        <dbReference type="Proteomes" id="UP000195043"/>
    </source>
</evidence>
<dbReference type="InterPro" id="IPR001127">
    <property type="entry name" value="PTS_EIIA_1_perm"/>
</dbReference>
<evidence type="ECO:0000256" key="12">
    <source>
        <dbReference type="ARBA" id="ARBA00045139"/>
    </source>
</evidence>
<comment type="caution">
    <text evidence="21">The sequence shown here is derived from an EMBL/GenBank/DDBJ whole genome shotgun (WGS) entry which is preliminary data.</text>
</comment>
<dbReference type="PROSITE" id="PS00371">
    <property type="entry name" value="PTS_EIIA_TYPE_1_HIS"/>
    <property type="match status" value="1"/>
</dbReference>
<evidence type="ECO:0000256" key="1">
    <source>
        <dbReference type="ARBA" id="ARBA00004651"/>
    </source>
</evidence>
<dbReference type="PROSITE" id="PS51103">
    <property type="entry name" value="PTS_EIIC_TYPE_1"/>
    <property type="match status" value="1"/>
</dbReference>
<evidence type="ECO:0000256" key="4">
    <source>
        <dbReference type="ARBA" id="ARBA00022597"/>
    </source>
</evidence>
<dbReference type="Pfam" id="PF02378">
    <property type="entry name" value="PTS_EIIC"/>
    <property type="match status" value="1"/>
</dbReference>
<evidence type="ECO:0000313" key="21">
    <source>
        <dbReference type="EMBL" id="OTN75928.1"/>
    </source>
</evidence>
<dbReference type="SUPFAM" id="SSF55604">
    <property type="entry name" value="Glucose permease domain IIB"/>
    <property type="match status" value="1"/>
</dbReference>
<evidence type="ECO:0000256" key="9">
    <source>
        <dbReference type="ARBA" id="ARBA00022989"/>
    </source>
</evidence>
<dbReference type="AlphaFoldDB" id="A0A242A4F8"/>
<dbReference type="Gene3D" id="3.30.1360.60">
    <property type="entry name" value="Glucose permease domain IIB"/>
    <property type="match status" value="1"/>
</dbReference>
<dbReference type="GO" id="GO:0015771">
    <property type="term" value="P:trehalose transport"/>
    <property type="evidence" value="ECO:0007669"/>
    <property type="project" value="TreeGrafter"/>
</dbReference>
<dbReference type="FunFam" id="3.30.1360.60:FF:000001">
    <property type="entry name" value="PTS system glucose-specific IIBC component PtsG"/>
    <property type="match status" value="1"/>
</dbReference>
<evidence type="ECO:0000259" key="19">
    <source>
        <dbReference type="PROSITE" id="PS51098"/>
    </source>
</evidence>
<dbReference type="OrthoDB" id="9769191at2"/>
<dbReference type="PANTHER" id="PTHR30175:SF1">
    <property type="entry name" value="PTS SYSTEM ARBUTIN-, CELLOBIOSE-, AND SALICIN-SPECIFIC EIIBC COMPONENT-RELATED"/>
    <property type="match status" value="1"/>
</dbReference>
<dbReference type="GO" id="GO:0009401">
    <property type="term" value="P:phosphoenolpyruvate-dependent sugar phosphotransferase system"/>
    <property type="evidence" value="ECO:0007669"/>
    <property type="project" value="UniProtKB-KW"/>
</dbReference>
<dbReference type="InterPro" id="IPR036878">
    <property type="entry name" value="Glu_permease_IIB"/>
</dbReference>
<comment type="subcellular location">
    <subcellularLocation>
        <location evidence="1">Cell membrane</location>
        <topology evidence="1">Multi-pass membrane protein</topology>
    </subcellularLocation>
</comment>
<feature type="domain" description="PTS EIIB type-1" evidence="19">
    <location>
        <begin position="5"/>
        <end position="87"/>
    </location>
</feature>
<keyword evidence="22" id="KW-1185">Reference proteome</keyword>
<dbReference type="Gene3D" id="2.70.70.10">
    <property type="entry name" value="Glucose Permease (Domain IIA)"/>
    <property type="match status" value="1"/>
</dbReference>
<reference evidence="21 22" key="1">
    <citation type="submission" date="2017-05" db="EMBL/GenBank/DDBJ databases">
        <title>The Genome Sequence of Enterococcus sp. 8G7_MSG3316.</title>
        <authorList>
            <consortium name="The Broad Institute Genomics Platform"/>
            <consortium name="The Broad Institute Genomic Center for Infectious Diseases"/>
            <person name="Earl A."/>
            <person name="Manson A."/>
            <person name="Schwartman J."/>
            <person name="Gilmore M."/>
            <person name="Abouelleil A."/>
            <person name="Cao P."/>
            <person name="Chapman S."/>
            <person name="Cusick C."/>
            <person name="Shea T."/>
            <person name="Young S."/>
            <person name="Neafsey D."/>
            <person name="Nusbaum C."/>
            <person name="Birren B."/>
        </authorList>
    </citation>
    <scope>NUCLEOTIDE SEQUENCE [LARGE SCALE GENOMIC DNA]</scope>
    <source>
        <strain evidence="21 22">8G7_MSG3316</strain>
    </source>
</reference>
<evidence type="ECO:0000259" key="20">
    <source>
        <dbReference type="PROSITE" id="PS51103"/>
    </source>
</evidence>
<keyword evidence="2" id="KW-0813">Transport</keyword>
<dbReference type="EC" id="2.7.1.211" evidence="11"/>
<dbReference type="GO" id="GO:0090589">
    <property type="term" value="F:protein-phosphocysteine-trehalose phosphotransferase system transporter activity"/>
    <property type="evidence" value="ECO:0007669"/>
    <property type="project" value="TreeGrafter"/>
</dbReference>
<dbReference type="GO" id="GO:0008982">
    <property type="term" value="F:protein-N(PI)-phosphohistidine-sugar phosphotransferase activity"/>
    <property type="evidence" value="ECO:0007669"/>
    <property type="project" value="InterPro"/>
</dbReference>
<dbReference type="InterPro" id="IPR001996">
    <property type="entry name" value="PTS_IIB_1"/>
</dbReference>
<dbReference type="InterPro" id="IPR013013">
    <property type="entry name" value="PTS_EIIC_1"/>
</dbReference>
<keyword evidence="10 17" id="KW-0472">Membrane</keyword>
<evidence type="ECO:0000256" key="3">
    <source>
        <dbReference type="ARBA" id="ARBA00022475"/>
    </source>
</evidence>
<gene>
    <name evidence="21" type="ORF">A5886_001004</name>
</gene>
<name>A0A242A4F8_9ENTE</name>
<dbReference type="GO" id="GO:0016301">
    <property type="term" value="F:kinase activity"/>
    <property type="evidence" value="ECO:0007669"/>
    <property type="project" value="UniProtKB-KW"/>
</dbReference>
<keyword evidence="5" id="KW-0808">Transferase</keyword>
<dbReference type="PROSITE" id="PS51093">
    <property type="entry name" value="PTS_EIIA_TYPE_1"/>
    <property type="match status" value="1"/>
</dbReference>
<evidence type="ECO:0000256" key="5">
    <source>
        <dbReference type="ARBA" id="ARBA00022679"/>
    </source>
</evidence>
<organism evidence="21 22">
    <name type="scientific">Candidatus Enterococcus testudinis</name>
    <dbReference type="NCBI Taxonomy" id="1834191"/>
    <lineage>
        <taxon>Bacteria</taxon>
        <taxon>Bacillati</taxon>
        <taxon>Bacillota</taxon>
        <taxon>Bacilli</taxon>
        <taxon>Lactobacillales</taxon>
        <taxon>Enterococcaceae</taxon>
        <taxon>Enterococcus</taxon>
    </lineage>
</organism>
<dbReference type="InterPro" id="IPR011297">
    <property type="entry name" value="PTS_IIABC_b_glu"/>
</dbReference>
<keyword evidence="3" id="KW-1003">Cell membrane</keyword>
<keyword evidence="8" id="KW-0418">Kinase</keyword>
<evidence type="ECO:0000256" key="2">
    <source>
        <dbReference type="ARBA" id="ARBA00022448"/>
    </source>
</evidence>
<dbReference type="Proteomes" id="UP000195043">
    <property type="component" value="Unassembled WGS sequence"/>
</dbReference>
<evidence type="ECO:0000256" key="11">
    <source>
        <dbReference type="ARBA" id="ARBA00044053"/>
    </source>
</evidence>
<evidence type="ECO:0000256" key="10">
    <source>
        <dbReference type="ARBA" id="ARBA00023136"/>
    </source>
</evidence>
<feature type="transmembrane region" description="Helical" evidence="17">
    <location>
        <begin position="284"/>
        <end position="306"/>
    </location>
</feature>
<feature type="transmembrane region" description="Helical" evidence="17">
    <location>
        <begin position="113"/>
        <end position="133"/>
    </location>
</feature>
<feature type="domain" description="PTS EIIC type-1" evidence="20">
    <location>
        <begin position="104"/>
        <end position="461"/>
    </location>
</feature>
<feature type="transmembrane region" description="Helical" evidence="17">
    <location>
        <begin position="207"/>
        <end position="227"/>
    </location>
</feature>
<accession>A0A242A4F8</accession>
<evidence type="ECO:0000256" key="13">
    <source>
        <dbReference type="ARBA" id="ARBA00048931"/>
    </source>
</evidence>
<feature type="active site" description="Phosphocysteine intermediate; for EIIB activity" evidence="16">
    <location>
        <position position="27"/>
    </location>
</feature>
<feature type="transmembrane region" description="Helical" evidence="17">
    <location>
        <begin position="174"/>
        <end position="195"/>
    </location>
</feature>
<dbReference type="CDD" id="cd00212">
    <property type="entry name" value="PTS_IIB_glc"/>
    <property type="match status" value="1"/>
</dbReference>
<dbReference type="InterPro" id="IPR050558">
    <property type="entry name" value="PTS_Sugar-Specific_Components"/>
</dbReference>
<dbReference type="InterPro" id="IPR018113">
    <property type="entry name" value="PTrfase_EIIB_Cys"/>
</dbReference>
<dbReference type="RefSeq" id="WP_086273937.1">
    <property type="nucleotide sequence ID" value="NZ_NGKU01000001.1"/>
</dbReference>
<evidence type="ECO:0000256" key="17">
    <source>
        <dbReference type="SAM" id="Phobius"/>
    </source>
</evidence>
<evidence type="ECO:0000256" key="14">
    <source>
        <dbReference type="ARBA" id="ARBA00074554"/>
    </source>
</evidence>
<proteinExistence type="predicted"/>
<dbReference type="Pfam" id="PF00367">
    <property type="entry name" value="PTS_EIIB"/>
    <property type="match status" value="1"/>
</dbReference>
<dbReference type="EMBL" id="NGKU01000001">
    <property type="protein sequence ID" value="OTN75928.1"/>
    <property type="molecule type" value="Genomic_DNA"/>
</dbReference>
<feature type="transmembrane region" description="Helical" evidence="17">
    <location>
        <begin position="247"/>
        <end position="272"/>
    </location>
</feature>
<dbReference type="NCBIfam" id="TIGR01995">
    <property type="entry name" value="PTS-II-ABC-beta"/>
    <property type="match status" value="1"/>
</dbReference>
<keyword evidence="4" id="KW-0762">Sugar transport</keyword>
<dbReference type="SUPFAM" id="SSF51261">
    <property type="entry name" value="Duplicated hybrid motif"/>
    <property type="match status" value="1"/>
</dbReference>
<evidence type="ECO:0000256" key="8">
    <source>
        <dbReference type="ARBA" id="ARBA00022777"/>
    </source>
</evidence>
<feature type="transmembrane region" description="Helical" evidence="17">
    <location>
        <begin position="379"/>
        <end position="397"/>
    </location>
</feature>
<comment type="catalytic activity">
    <reaction evidence="13">
        <text>N(pros)-phospho-L-histidyl-[protein](out) + sucrose = sucrose 6(G)-phosphate(in) + L-histidyl-[protein]</text>
        <dbReference type="Rhea" id="RHEA:49236"/>
        <dbReference type="Rhea" id="RHEA-COMP:9745"/>
        <dbReference type="Rhea" id="RHEA-COMP:9746"/>
        <dbReference type="ChEBI" id="CHEBI:17992"/>
        <dbReference type="ChEBI" id="CHEBI:29979"/>
        <dbReference type="ChEBI" id="CHEBI:64837"/>
        <dbReference type="ChEBI" id="CHEBI:91002"/>
        <dbReference type="EC" id="2.7.1.211"/>
    </reaction>
</comment>
<dbReference type="GO" id="GO:0005886">
    <property type="term" value="C:plasma membrane"/>
    <property type="evidence" value="ECO:0007669"/>
    <property type="project" value="UniProtKB-SubCell"/>
</dbReference>
<keyword evidence="9 17" id="KW-1133">Transmembrane helix</keyword>
<evidence type="ECO:0000256" key="6">
    <source>
        <dbReference type="ARBA" id="ARBA00022683"/>
    </source>
</evidence>